<accession>A0A9Q0BTG9</accession>
<evidence type="ECO:0000256" key="6">
    <source>
        <dbReference type="ARBA" id="ARBA00022989"/>
    </source>
</evidence>
<keyword evidence="2" id="KW-1003">Cell membrane</keyword>
<dbReference type="PANTHER" id="PTHR21137:SF26">
    <property type="entry name" value="ODORANT RECEPTOR 10A-RELATED"/>
    <property type="match status" value="1"/>
</dbReference>
<reference evidence="11" key="1">
    <citation type="journal article" date="2023" name="Genome Biol. Evol.">
        <title>Long-read-based Genome Assembly of Drosophila gunungcola Reveals Fewer Chemosensory Genes in Flower-breeding Species.</title>
        <authorList>
            <person name="Negi A."/>
            <person name="Liao B.Y."/>
            <person name="Yeh S.D."/>
        </authorList>
    </citation>
    <scope>NUCLEOTIDE SEQUENCE</scope>
    <source>
        <strain evidence="11">Sukarami</strain>
    </source>
</reference>
<keyword evidence="7 10" id="KW-0472">Membrane</keyword>
<dbReference type="GO" id="GO:0004984">
    <property type="term" value="F:olfactory receptor activity"/>
    <property type="evidence" value="ECO:0007669"/>
    <property type="project" value="InterPro"/>
</dbReference>
<comment type="similarity">
    <text evidence="10">Belongs to the insect chemoreceptor superfamily. Heteromeric odorant receptor channel (TC 1.A.69) family.</text>
</comment>
<dbReference type="OrthoDB" id="8185860at2759"/>
<comment type="subcellular location">
    <subcellularLocation>
        <location evidence="1 10">Cell membrane</location>
        <topology evidence="1 10">Multi-pass membrane protein</topology>
    </subcellularLocation>
</comment>
<sequence>MTDSVQEENAEENAEEPAIAGHFYRIPRISGRIVGIWPQWIKGVGVGVRPWHAHLRFLFALVVVLVGAVGELSYGCVHLDNLVVALEAFCPGTTKAVCVLKLWVFFRSHRQWAALVQRLRAMLWQSRRAEGQRMLVELATTANRFSLLLLSSGTMTNTAFNLQPLIMGFYRWMVELPGQIELPFNIILPGFAVQSGVFPVTYVLLTASGACTVFAFSFVDGFFLCSCLYIGGVFRLVQQDIRRIFADLHGDSVDVFTEAMNAEVRNRLAKVVERHNAIIDFCTDLTRQFTVIVLMHFLSAAFVLCSTILDIMLNTSSLSGLTYICYSIAALTQLFLYCFGGNHVSESSAAVADVLYDIEWYKCDARTRKVILMILRRSQRAKTIAVPFFTPSLPAFGSILSTAGSYITLLKTFL</sequence>
<evidence type="ECO:0000256" key="3">
    <source>
        <dbReference type="ARBA" id="ARBA00022606"/>
    </source>
</evidence>
<evidence type="ECO:0000256" key="2">
    <source>
        <dbReference type="ARBA" id="ARBA00022475"/>
    </source>
</evidence>
<dbReference type="Proteomes" id="UP001059596">
    <property type="component" value="Unassembled WGS sequence"/>
</dbReference>
<feature type="transmembrane region" description="Helical" evidence="10">
    <location>
        <begin position="57"/>
        <end position="74"/>
    </location>
</feature>
<keyword evidence="3 10" id="KW-0716">Sensory transduction</keyword>
<keyword evidence="8 10" id="KW-0675">Receptor</keyword>
<comment type="caution">
    <text evidence="10">Lacks conserved residue(s) required for the propagation of feature annotation.</text>
</comment>
<gene>
    <name evidence="11" type="ORF">M5D96_004639</name>
</gene>
<dbReference type="GO" id="GO:0005549">
    <property type="term" value="F:odorant binding"/>
    <property type="evidence" value="ECO:0007669"/>
    <property type="project" value="InterPro"/>
</dbReference>
<keyword evidence="6 10" id="KW-1133">Transmembrane helix</keyword>
<feature type="transmembrane region" description="Helical" evidence="10">
    <location>
        <begin position="182"/>
        <end position="207"/>
    </location>
</feature>
<evidence type="ECO:0000256" key="8">
    <source>
        <dbReference type="ARBA" id="ARBA00023170"/>
    </source>
</evidence>
<keyword evidence="9 10" id="KW-0807">Transducer</keyword>
<dbReference type="Pfam" id="PF02949">
    <property type="entry name" value="7tm_6"/>
    <property type="match status" value="1"/>
</dbReference>
<comment type="caution">
    <text evidence="11">The sequence shown here is derived from an EMBL/GenBank/DDBJ whole genome shotgun (WGS) entry which is preliminary data.</text>
</comment>
<keyword evidence="4 10" id="KW-0812">Transmembrane</keyword>
<evidence type="ECO:0000256" key="1">
    <source>
        <dbReference type="ARBA" id="ARBA00004651"/>
    </source>
</evidence>
<dbReference type="AlphaFoldDB" id="A0A9Q0BTG9"/>
<feature type="transmembrane region" description="Helical" evidence="10">
    <location>
        <begin position="384"/>
        <end position="407"/>
    </location>
</feature>
<dbReference type="InterPro" id="IPR004117">
    <property type="entry name" value="7tm6_olfct_rcpt"/>
</dbReference>
<evidence type="ECO:0000256" key="4">
    <source>
        <dbReference type="ARBA" id="ARBA00022692"/>
    </source>
</evidence>
<feature type="transmembrane region" description="Helical" evidence="10">
    <location>
        <begin position="213"/>
        <end position="234"/>
    </location>
</feature>
<proteinExistence type="inferred from homology"/>
<organism evidence="11 12">
    <name type="scientific">Drosophila gunungcola</name>
    <name type="common">fruit fly</name>
    <dbReference type="NCBI Taxonomy" id="103775"/>
    <lineage>
        <taxon>Eukaryota</taxon>
        <taxon>Metazoa</taxon>
        <taxon>Ecdysozoa</taxon>
        <taxon>Arthropoda</taxon>
        <taxon>Hexapoda</taxon>
        <taxon>Insecta</taxon>
        <taxon>Pterygota</taxon>
        <taxon>Neoptera</taxon>
        <taxon>Endopterygota</taxon>
        <taxon>Diptera</taxon>
        <taxon>Brachycera</taxon>
        <taxon>Muscomorpha</taxon>
        <taxon>Ephydroidea</taxon>
        <taxon>Drosophilidae</taxon>
        <taxon>Drosophila</taxon>
        <taxon>Sophophora</taxon>
    </lineage>
</organism>
<evidence type="ECO:0000313" key="12">
    <source>
        <dbReference type="Proteomes" id="UP001059596"/>
    </source>
</evidence>
<evidence type="ECO:0000256" key="7">
    <source>
        <dbReference type="ARBA" id="ARBA00023136"/>
    </source>
</evidence>
<protein>
    <recommendedName>
        <fullName evidence="10">Odorant receptor</fullName>
    </recommendedName>
</protein>
<name>A0A9Q0BTG9_9MUSC</name>
<dbReference type="GO" id="GO:0007165">
    <property type="term" value="P:signal transduction"/>
    <property type="evidence" value="ECO:0007669"/>
    <property type="project" value="UniProtKB-KW"/>
</dbReference>
<evidence type="ECO:0000313" key="11">
    <source>
        <dbReference type="EMBL" id="KAI8043310.1"/>
    </source>
</evidence>
<evidence type="ECO:0000256" key="10">
    <source>
        <dbReference type="RuleBase" id="RU351113"/>
    </source>
</evidence>
<evidence type="ECO:0000256" key="5">
    <source>
        <dbReference type="ARBA" id="ARBA00022725"/>
    </source>
</evidence>
<dbReference type="GO" id="GO:0005886">
    <property type="term" value="C:plasma membrane"/>
    <property type="evidence" value="ECO:0007669"/>
    <property type="project" value="UniProtKB-SubCell"/>
</dbReference>
<evidence type="ECO:0000256" key="9">
    <source>
        <dbReference type="ARBA" id="ARBA00023224"/>
    </source>
</evidence>
<keyword evidence="5 10" id="KW-0552">Olfaction</keyword>
<feature type="transmembrane region" description="Helical" evidence="10">
    <location>
        <begin position="321"/>
        <end position="339"/>
    </location>
</feature>
<keyword evidence="12" id="KW-1185">Reference proteome</keyword>
<feature type="transmembrane region" description="Helical" evidence="10">
    <location>
        <begin position="289"/>
        <end position="309"/>
    </location>
</feature>
<dbReference type="PANTHER" id="PTHR21137">
    <property type="entry name" value="ODORANT RECEPTOR"/>
    <property type="match status" value="1"/>
</dbReference>
<dbReference type="EMBL" id="JAMKOV010000002">
    <property type="protein sequence ID" value="KAI8043310.1"/>
    <property type="molecule type" value="Genomic_DNA"/>
</dbReference>